<feature type="transmembrane region" description="Helical" evidence="5">
    <location>
        <begin position="398"/>
        <end position="417"/>
    </location>
</feature>
<feature type="domain" description="Amino acid transporter transmembrane" evidence="6">
    <location>
        <begin position="22"/>
        <end position="186"/>
    </location>
</feature>
<organism evidence="7 8">
    <name type="scientific">Oikopleura dioica</name>
    <name type="common">Tunicate</name>
    <dbReference type="NCBI Taxonomy" id="34765"/>
    <lineage>
        <taxon>Eukaryota</taxon>
        <taxon>Metazoa</taxon>
        <taxon>Chordata</taxon>
        <taxon>Tunicata</taxon>
        <taxon>Appendicularia</taxon>
        <taxon>Copelata</taxon>
        <taxon>Oikopleuridae</taxon>
        <taxon>Oikopleura</taxon>
    </lineage>
</organism>
<dbReference type="PANTHER" id="PTHR22950">
    <property type="entry name" value="AMINO ACID TRANSPORTER"/>
    <property type="match status" value="1"/>
</dbReference>
<sequence>MEEKTEVFEFHDSGRERKKNYFFAIFNLMNAIVGAGMLSLSFAVKSLGILLYGIMLVVVGVVALYSIVLLLRMCDITGHRSYEEIAFAAFGKRGMTFVILCITLHTFGCLVGFLMVVKYELPSVVKALIGIDPCVSYWFTSPDLLVVIAVITIVVPLASAKDINFLGYTSGFAMLCMIFCAITIVVQYFELPCPLEPSMPTEYWQFMFHNNDSCAINNATSYLIEKHETVFRNSEIDDFSNSRCELEQPIADFYLNIPAQSCEPKLVSLSLASVYAIPTMVFAFQCHASVLPIYAELKQDSSRMRSASTIAICIVFVMYLVASCFGYLTFTDATGSELFVMYSGYSMNDPLTLLGRILVLCCVILSAPVLHFPCRKAIIVGIWGTEALPGGSKFSLKIWLLTMVCILVSVIIMVLYVPNIKDVFGLGGATVATLLMIVMPSGLHYKLSKDSGTLMKRTNQLVVFVGLAFGIFSVGLIIQDWLTDYPKLNPCQILQNSLQTSNK</sequence>
<feature type="transmembrane region" description="Helical" evidence="5">
    <location>
        <begin position="350"/>
        <end position="370"/>
    </location>
</feature>
<evidence type="ECO:0000256" key="3">
    <source>
        <dbReference type="ARBA" id="ARBA00022989"/>
    </source>
</evidence>
<protein>
    <submittedName>
        <fullName evidence="7">Oidioi.mRNA.OKI2018_I69.XSR.g16398.t1.cds</fullName>
    </submittedName>
</protein>
<evidence type="ECO:0000313" key="7">
    <source>
        <dbReference type="EMBL" id="CAG5099272.1"/>
    </source>
</evidence>
<feature type="transmembrane region" description="Helical" evidence="5">
    <location>
        <begin position="21"/>
        <end position="43"/>
    </location>
</feature>
<dbReference type="EMBL" id="OU015569">
    <property type="protein sequence ID" value="CAG5099272.1"/>
    <property type="molecule type" value="Genomic_DNA"/>
</dbReference>
<feature type="transmembrane region" description="Helical" evidence="5">
    <location>
        <begin position="49"/>
        <end position="74"/>
    </location>
</feature>
<feature type="transmembrane region" description="Helical" evidence="5">
    <location>
        <begin position="165"/>
        <end position="189"/>
    </location>
</feature>
<proteinExistence type="predicted"/>
<feature type="transmembrane region" description="Helical" evidence="5">
    <location>
        <begin position="461"/>
        <end position="478"/>
    </location>
</feature>
<evidence type="ECO:0000256" key="2">
    <source>
        <dbReference type="ARBA" id="ARBA00022692"/>
    </source>
</evidence>
<comment type="subcellular location">
    <subcellularLocation>
        <location evidence="1">Membrane</location>
        <topology evidence="1">Multi-pass membrane protein</topology>
    </subcellularLocation>
</comment>
<reference evidence="7 8" key="1">
    <citation type="submission" date="2021-04" db="EMBL/GenBank/DDBJ databases">
        <authorList>
            <person name="Bliznina A."/>
        </authorList>
    </citation>
    <scope>NUCLEOTIDE SEQUENCE [LARGE SCALE GENOMIC DNA]</scope>
</reference>
<evidence type="ECO:0000256" key="5">
    <source>
        <dbReference type="SAM" id="Phobius"/>
    </source>
</evidence>
<name>A0ABN7SKU7_OIKDI</name>
<keyword evidence="3 5" id="KW-1133">Transmembrane helix</keyword>
<feature type="transmembrane region" description="Helical" evidence="5">
    <location>
        <begin position="95"/>
        <end position="117"/>
    </location>
</feature>
<keyword evidence="4 5" id="KW-0472">Membrane</keyword>
<dbReference type="PANTHER" id="PTHR22950:SF702">
    <property type="entry name" value="AMINO ACID TRANSPORTER PROTEIN"/>
    <property type="match status" value="1"/>
</dbReference>
<evidence type="ECO:0000256" key="4">
    <source>
        <dbReference type="ARBA" id="ARBA00023136"/>
    </source>
</evidence>
<feature type="transmembrane region" description="Helical" evidence="5">
    <location>
        <begin position="307"/>
        <end position="330"/>
    </location>
</feature>
<dbReference type="InterPro" id="IPR013057">
    <property type="entry name" value="AA_transpt_TM"/>
</dbReference>
<evidence type="ECO:0000259" key="6">
    <source>
        <dbReference type="Pfam" id="PF01490"/>
    </source>
</evidence>
<feature type="transmembrane region" description="Helical" evidence="5">
    <location>
        <begin position="137"/>
        <end position="158"/>
    </location>
</feature>
<feature type="transmembrane region" description="Helical" evidence="5">
    <location>
        <begin position="274"/>
        <end position="295"/>
    </location>
</feature>
<evidence type="ECO:0000313" key="8">
    <source>
        <dbReference type="Proteomes" id="UP001158576"/>
    </source>
</evidence>
<dbReference type="Proteomes" id="UP001158576">
    <property type="component" value="Chromosome XSR"/>
</dbReference>
<dbReference type="Pfam" id="PF01490">
    <property type="entry name" value="Aa_trans"/>
    <property type="match status" value="2"/>
</dbReference>
<feature type="transmembrane region" description="Helical" evidence="5">
    <location>
        <begin position="423"/>
        <end position="440"/>
    </location>
</feature>
<accession>A0ABN7SKU7</accession>
<feature type="domain" description="Amino acid transporter transmembrane" evidence="6">
    <location>
        <begin position="273"/>
        <end position="478"/>
    </location>
</feature>
<keyword evidence="2 5" id="KW-0812">Transmembrane</keyword>
<gene>
    <name evidence="7" type="ORF">OKIOD_LOCUS7956</name>
</gene>
<evidence type="ECO:0000256" key="1">
    <source>
        <dbReference type="ARBA" id="ARBA00004141"/>
    </source>
</evidence>
<keyword evidence="8" id="KW-1185">Reference proteome</keyword>